<dbReference type="STRING" id="1817824.A2751_02995"/>
<accession>A0A1F5NKP7</accession>
<dbReference type="Gene3D" id="3.40.50.720">
    <property type="entry name" value="NAD(P)-binding Rossmann-like Domain"/>
    <property type="match status" value="1"/>
</dbReference>
<comment type="caution">
    <text evidence="3">The sequence shown here is derived from an EMBL/GenBank/DDBJ whole genome shotgun (WGS) entry which is preliminary data.</text>
</comment>
<dbReference type="EMBL" id="MFEK01000014">
    <property type="protein sequence ID" value="OGE78104.1"/>
    <property type="molecule type" value="Genomic_DNA"/>
</dbReference>
<reference evidence="3 4" key="1">
    <citation type="journal article" date="2016" name="Nat. Commun.">
        <title>Thousands of microbial genomes shed light on interconnected biogeochemical processes in an aquifer system.</title>
        <authorList>
            <person name="Anantharaman K."/>
            <person name="Brown C.T."/>
            <person name="Hug L.A."/>
            <person name="Sharon I."/>
            <person name="Castelle C.J."/>
            <person name="Probst A.J."/>
            <person name="Thomas B.C."/>
            <person name="Singh A."/>
            <person name="Wilkins M.J."/>
            <person name="Karaoz U."/>
            <person name="Brodie E.L."/>
            <person name="Williams K.H."/>
            <person name="Hubbard S.S."/>
            <person name="Banfield J.F."/>
        </authorList>
    </citation>
    <scope>NUCLEOTIDE SEQUENCE [LARGE SCALE GENOMIC DNA]</scope>
</reference>
<dbReference type="PANTHER" id="PTHR43000">
    <property type="entry name" value="DTDP-D-GLUCOSE 4,6-DEHYDRATASE-RELATED"/>
    <property type="match status" value="1"/>
</dbReference>
<feature type="domain" description="NAD-dependent epimerase/dehydratase" evidence="2">
    <location>
        <begin position="4"/>
        <end position="240"/>
    </location>
</feature>
<evidence type="ECO:0000313" key="3">
    <source>
        <dbReference type="EMBL" id="OGE78104.1"/>
    </source>
</evidence>
<dbReference type="InterPro" id="IPR036291">
    <property type="entry name" value="NAD(P)-bd_dom_sf"/>
</dbReference>
<comment type="similarity">
    <text evidence="1">Belongs to the NAD(P)-dependent epimerase/dehydratase family.</text>
</comment>
<dbReference type="SUPFAM" id="SSF51735">
    <property type="entry name" value="NAD(P)-binding Rossmann-fold domains"/>
    <property type="match status" value="1"/>
</dbReference>
<gene>
    <name evidence="3" type="ORF">A2751_02995</name>
</gene>
<organism evidence="3 4">
    <name type="scientific">Candidatus Doudnabacteria bacterium RIFCSPHIGHO2_01_FULL_46_14</name>
    <dbReference type="NCBI Taxonomy" id="1817824"/>
    <lineage>
        <taxon>Bacteria</taxon>
        <taxon>Candidatus Doudnaibacteriota</taxon>
    </lineage>
</organism>
<evidence type="ECO:0000259" key="2">
    <source>
        <dbReference type="Pfam" id="PF01370"/>
    </source>
</evidence>
<evidence type="ECO:0000313" key="4">
    <source>
        <dbReference type="Proteomes" id="UP000176864"/>
    </source>
</evidence>
<name>A0A1F5NKP7_9BACT</name>
<proteinExistence type="inferred from homology"/>
<dbReference type="Gene3D" id="3.90.25.10">
    <property type="entry name" value="UDP-galactose 4-epimerase, domain 1"/>
    <property type="match status" value="1"/>
</dbReference>
<dbReference type="AlphaFoldDB" id="A0A1F5NKP7"/>
<dbReference type="Pfam" id="PF01370">
    <property type="entry name" value="Epimerase"/>
    <property type="match status" value="1"/>
</dbReference>
<evidence type="ECO:0000256" key="1">
    <source>
        <dbReference type="ARBA" id="ARBA00007637"/>
    </source>
</evidence>
<dbReference type="InterPro" id="IPR001509">
    <property type="entry name" value="Epimerase_deHydtase"/>
</dbReference>
<dbReference type="Proteomes" id="UP000176864">
    <property type="component" value="Unassembled WGS sequence"/>
</dbReference>
<sequence>MAKALVTGGAGFIGSHIADRLINDGHEVIILDNFSTGKRENVNPKAKLVECDIADYEVIEPHFEGVEVVFHTAALARITPSVKDPLPSHAANATGTLNVLWASKNAAVKKVVYSSTSSIYGDQEIEDYPLSETLEPRPGSAYSAQKYMGELYCKLFNKFYKLDTAILRYFNVYGPRQLTEGAYATVIGIFIKHREQGKPMTIVADAGERRRDYTHISDVVEANIFAWHAQIPRGELFNIGCGKNYSVNEVAAMIGGPTEKIDARPWEYQITLADNSKAKELLGWEPKISFEEGIAELKKIHNLE</sequence>
<protein>
    <recommendedName>
        <fullName evidence="2">NAD-dependent epimerase/dehydratase domain-containing protein</fullName>
    </recommendedName>
</protein>